<dbReference type="Pfam" id="PF01464">
    <property type="entry name" value="SLT"/>
    <property type="match status" value="1"/>
</dbReference>
<dbReference type="PANTHER" id="PTHR21525:SF9">
    <property type="entry name" value="CHANNEL_COLICIN DOMAIN-CONTAINING PROTEIN"/>
    <property type="match status" value="1"/>
</dbReference>
<dbReference type="PROSITE" id="PS51782">
    <property type="entry name" value="LYSM"/>
    <property type="match status" value="1"/>
</dbReference>
<dbReference type="InterPro" id="IPR036779">
    <property type="entry name" value="LysM_dom_sf"/>
</dbReference>
<feature type="compositionally biased region" description="Polar residues" evidence="1">
    <location>
        <begin position="121"/>
        <end position="134"/>
    </location>
</feature>
<dbReference type="RefSeq" id="WP_083969125.1">
    <property type="nucleotide sequence ID" value="NZ_JMCB01000020.1"/>
</dbReference>
<dbReference type="InterPro" id="IPR018392">
    <property type="entry name" value="LysM"/>
</dbReference>
<feature type="compositionally biased region" description="Low complexity" evidence="1">
    <location>
        <begin position="71"/>
        <end position="88"/>
    </location>
</feature>
<reference evidence="3 4" key="1">
    <citation type="submission" date="2014-04" db="EMBL/GenBank/DDBJ databases">
        <title>Genome assembly of Hyalangium minutum DSM 14724.</title>
        <authorList>
            <person name="Sharma G."/>
            <person name="Subramanian S."/>
        </authorList>
    </citation>
    <scope>NUCLEOTIDE SEQUENCE [LARGE SCALE GENOMIC DNA]</scope>
    <source>
        <strain evidence="3 4">DSM 14724</strain>
    </source>
</reference>
<dbReference type="Gene3D" id="1.10.530.10">
    <property type="match status" value="1"/>
</dbReference>
<dbReference type="PATRIC" id="fig|394096.3.peg.7548"/>
<proteinExistence type="predicted"/>
<keyword evidence="4" id="KW-1185">Reference proteome</keyword>
<evidence type="ECO:0000313" key="4">
    <source>
        <dbReference type="Proteomes" id="UP000028725"/>
    </source>
</evidence>
<feature type="region of interest" description="Disordered" evidence="1">
    <location>
        <begin position="121"/>
        <end position="141"/>
    </location>
</feature>
<evidence type="ECO:0000259" key="2">
    <source>
        <dbReference type="PROSITE" id="PS51782"/>
    </source>
</evidence>
<dbReference type="SUPFAM" id="SSF54106">
    <property type="entry name" value="LysM domain"/>
    <property type="match status" value="1"/>
</dbReference>
<dbReference type="AlphaFoldDB" id="A0A085W4T5"/>
<dbReference type="SUPFAM" id="SSF53955">
    <property type="entry name" value="Lysozyme-like"/>
    <property type="match status" value="1"/>
</dbReference>
<dbReference type="PANTHER" id="PTHR21525">
    <property type="entry name" value="MOTILE SPERM PROTEIN"/>
    <property type="match status" value="1"/>
</dbReference>
<comment type="caution">
    <text evidence="3">The sequence shown here is derived from an EMBL/GenBank/DDBJ whole genome shotgun (WGS) entry which is preliminary data.</text>
</comment>
<dbReference type="InterPro" id="IPR023346">
    <property type="entry name" value="Lysozyme-like_dom_sf"/>
</dbReference>
<protein>
    <submittedName>
        <fullName evidence="3">Phage tail length tape-measure protein</fullName>
    </submittedName>
</protein>
<dbReference type="OrthoDB" id="4629613at2"/>
<feature type="domain" description="LysM" evidence="2">
    <location>
        <begin position="2"/>
        <end position="46"/>
    </location>
</feature>
<evidence type="ECO:0000256" key="1">
    <source>
        <dbReference type="SAM" id="MobiDB-lite"/>
    </source>
</evidence>
<feature type="region of interest" description="Disordered" evidence="1">
    <location>
        <begin position="48"/>
        <end position="88"/>
    </location>
</feature>
<organism evidence="3 4">
    <name type="scientific">Hyalangium minutum</name>
    <dbReference type="NCBI Taxonomy" id="394096"/>
    <lineage>
        <taxon>Bacteria</taxon>
        <taxon>Pseudomonadati</taxon>
        <taxon>Myxococcota</taxon>
        <taxon>Myxococcia</taxon>
        <taxon>Myxococcales</taxon>
        <taxon>Cystobacterineae</taxon>
        <taxon>Archangiaceae</taxon>
        <taxon>Hyalangium</taxon>
    </lineage>
</organism>
<dbReference type="SMART" id="SM00257">
    <property type="entry name" value="LysM"/>
    <property type="match status" value="1"/>
</dbReference>
<accession>A0A085W4T5</accession>
<dbReference type="Pfam" id="PF01476">
    <property type="entry name" value="LysM"/>
    <property type="match status" value="1"/>
</dbReference>
<dbReference type="CDD" id="cd00118">
    <property type="entry name" value="LysM"/>
    <property type="match status" value="1"/>
</dbReference>
<evidence type="ECO:0000313" key="3">
    <source>
        <dbReference type="EMBL" id="KFE62698.1"/>
    </source>
</evidence>
<dbReference type="STRING" id="394096.DB31_3812"/>
<dbReference type="InterPro" id="IPR008258">
    <property type="entry name" value="Transglycosylase_SLT_dom_1"/>
</dbReference>
<dbReference type="Proteomes" id="UP000028725">
    <property type="component" value="Unassembled WGS sequence"/>
</dbReference>
<dbReference type="EMBL" id="JMCB01000020">
    <property type="protein sequence ID" value="KFE62698.1"/>
    <property type="molecule type" value="Genomic_DNA"/>
</dbReference>
<name>A0A085W4T5_9BACT</name>
<dbReference type="CDD" id="cd13402">
    <property type="entry name" value="LT_TF-like"/>
    <property type="match status" value="1"/>
</dbReference>
<feature type="compositionally biased region" description="Gly residues" evidence="1">
    <location>
        <begin position="60"/>
        <end position="70"/>
    </location>
</feature>
<sequence>MSTYRIQSGDTLSKLAQRYHTTVGELAKANNIQDPNKIFAGKTLNIPGSRDEFIPSTSQAGGGRTGGTQGTTGTQGAAPTGPAPQGQVGQWIEQARAELQRAGVDPSKMDPRAIAAIIQHESSGNPNAQNNWDSNAKKGTPSIGLMQTIQPTFDAYKLPGHDNIRNPVDNIIAGVRYSIARYGSVSNVPGLQSMANGGGYVGY</sequence>
<dbReference type="Gene3D" id="3.10.350.10">
    <property type="entry name" value="LysM domain"/>
    <property type="match status" value="1"/>
</dbReference>
<gene>
    <name evidence="3" type="ORF">DB31_3812</name>
</gene>